<dbReference type="EMBL" id="QJKJ01009361">
    <property type="protein sequence ID" value="RDX76860.1"/>
    <property type="molecule type" value="Genomic_DNA"/>
</dbReference>
<dbReference type="Proteomes" id="UP000257109">
    <property type="component" value="Unassembled WGS sequence"/>
</dbReference>
<keyword evidence="2" id="KW-1185">Reference proteome</keyword>
<evidence type="ECO:0000313" key="2">
    <source>
        <dbReference type="Proteomes" id="UP000257109"/>
    </source>
</evidence>
<feature type="non-terminal residue" evidence="1">
    <location>
        <position position="1"/>
    </location>
</feature>
<protein>
    <submittedName>
        <fullName evidence="1">Uncharacterized protein</fullName>
    </submittedName>
</protein>
<dbReference type="AlphaFoldDB" id="A0A371FF34"/>
<proteinExistence type="predicted"/>
<gene>
    <name evidence="1" type="ORF">CR513_43105</name>
</gene>
<reference evidence="1" key="1">
    <citation type="submission" date="2018-05" db="EMBL/GenBank/DDBJ databases">
        <title>Draft genome of Mucuna pruriens seed.</title>
        <authorList>
            <person name="Nnadi N.E."/>
            <person name="Vos R."/>
            <person name="Hasami M.H."/>
            <person name="Devisetty U.K."/>
            <person name="Aguiy J.C."/>
        </authorList>
    </citation>
    <scope>NUCLEOTIDE SEQUENCE [LARGE SCALE GENOMIC DNA]</scope>
    <source>
        <strain evidence="1">JCA_2017</strain>
    </source>
</reference>
<name>A0A371FF34_MUCPR</name>
<comment type="caution">
    <text evidence="1">The sequence shown here is derived from an EMBL/GenBank/DDBJ whole genome shotgun (WGS) entry which is preliminary data.</text>
</comment>
<evidence type="ECO:0000313" key="1">
    <source>
        <dbReference type="EMBL" id="RDX76860.1"/>
    </source>
</evidence>
<sequence>MYVVGSHSFCVHHTLYVDKYLGIPCMICRNNKISLSTISRKVWKKITHEFSFAVVIRRGNSKNGEFILMGALKVSLKRHPMHNYHETN</sequence>
<accession>A0A371FF34</accession>
<organism evidence="1 2">
    <name type="scientific">Mucuna pruriens</name>
    <name type="common">Velvet bean</name>
    <name type="synonym">Dolichos pruriens</name>
    <dbReference type="NCBI Taxonomy" id="157652"/>
    <lineage>
        <taxon>Eukaryota</taxon>
        <taxon>Viridiplantae</taxon>
        <taxon>Streptophyta</taxon>
        <taxon>Embryophyta</taxon>
        <taxon>Tracheophyta</taxon>
        <taxon>Spermatophyta</taxon>
        <taxon>Magnoliopsida</taxon>
        <taxon>eudicotyledons</taxon>
        <taxon>Gunneridae</taxon>
        <taxon>Pentapetalae</taxon>
        <taxon>rosids</taxon>
        <taxon>fabids</taxon>
        <taxon>Fabales</taxon>
        <taxon>Fabaceae</taxon>
        <taxon>Papilionoideae</taxon>
        <taxon>50 kb inversion clade</taxon>
        <taxon>NPAAA clade</taxon>
        <taxon>indigoferoid/millettioid clade</taxon>
        <taxon>Phaseoleae</taxon>
        <taxon>Mucuna</taxon>
    </lineage>
</organism>